<keyword evidence="2" id="KW-0479">Metal-binding</keyword>
<evidence type="ECO:0000313" key="11">
    <source>
        <dbReference type="EnsemblMetazoa" id="AAEL011858-PB"/>
    </source>
</evidence>
<dbReference type="OrthoDB" id="7761352at2759"/>
<dbReference type="PROSITE" id="PS50157">
    <property type="entry name" value="ZINC_FINGER_C2H2_2"/>
    <property type="match status" value="6"/>
</dbReference>
<dbReference type="SMART" id="SM00868">
    <property type="entry name" value="zf-AD"/>
    <property type="match status" value="1"/>
</dbReference>
<keyword evidence="6" id="KW-0805">Transcription regulation</keyword>
<dbReference type="InterPro" id="IPR012934">
    <property type="entry name" value="Znf_AD"/>
</dbReference>
<evidence type="ECO:0000256" key="2">
    <source>
        <dbReference type="ARBA" id="ARBA00022723"/>
    </source>
</evidence>
<dbReference type="InParanoid" id="A0A6I8TKP6"/>
<feature type="region of interest" description="Disordered" evidence="10">
    <location>
        <begin position="160"/>
        <end position="190"/>
    </location>
</feature>
<dbReference type="PROSITE" id="PS00028">
    <property type="entry name" value="ZINC_FINGER_C2H2_1"/>
    <property type="match status" value="8"/>
</dbReference>
<dbReference type="Pfam" id="PF13912">
    <property type="entry name" value="zf-C2H2_6"/>
    <property type="match status" value="3"/>
</dbReference>
<dbReference type="SUPFAM" id="SSF57716">
    <property type="entry name" value="Glucocorticoid receptor-like (DNA-binding domain)"/>
    <property type="match status" value="1"/>
</dbReference>
<name>A0A6I8TKP6_AEDAE</name>
<dbReference type="GO" id="GO:0005634">
    <property type="term" value="C:nucleus"/>
    <property type="evidence" value="ECO:0007669"/>
    <property type="project" value="UniProtKB-SubCell"/>
</dbReference>
<dbReference type="Proteomes" id="UP000008820">
    <property type="component" value="Chromosome 2"/>
</dbReference>
<dbReference type="FunFam" id="3.30.160.60:FF:000322">
    <property type="entry name" value="GDNF-inducible zinc finger protein 1"/>
    <property type="match status" value="1"/>
</dbReference>
<keyword evidence="9" id="KW-0539">Nucleus</keyword>
<reference evidence="11" key="2">
    <citation type="submission" date="2020-05" db="UniProtKB">
        <authorList>
            <consortium name="EnsemblMetazoa"/>
        </authorList>
    </citation>
    <scope>IDENTIFICATION</scope>
    <source>
        <strain evidence="11">LVP_AGWG</strain>
    </source>
</reference>
<dbReference type="InterPro" id="IPR013087">
    <property type="entry name" value="Znf_C2H2_type"/>
</dbReference>
<evidence type="ECO:0000256" key="6">
    <source>
        <dbReference type="ARBA" id="ARBA00023015"/>
    </source>
</evidence>
<gene>
    <name evidence="11" type="primary">5573240</name>
</gene>
<dbReference type="PROSITE" id="PS51915">
    <property type="entry name" value="ZAD"/>
    <property type="match status" value="1"/>
</dbReference>
<dbReference type="GO" id="GO:0010468">
    <property type="term" value="P:regulation of gene expression"/>
    <property type="evidence" value="ECO:0007669"/>
    <property type="project" value="TreeGrafter"/>
</dbReference>
<dbReference type="FunFam" id="3.30.160.60:FF:000110">
    <property type="entry name" value="Zinc finger protein-like"/>
    <property type="match status" value="1"/>
</dbReference>
<keyword evidence="5" id="KW-0862">Zinc</keyword>
<dbReference type="Gene3D" id="3.40.1800.20">
    <property type="match status" value="1"/>
</dbReference>
<dbReference type="Gene3D" id="3.30.160.60">
    <property type="entry name" value="Classic Zinc Finger"/>
    <property type="match status" value="7"/>
</dbReference>
<dbReference type="InterPro" id="IPR050331">
    <property type="entry name" value="Zinc_finger"/>
</dbReference>
<dbReference type="PANTHER" id="PTHR16515:SF66">
    <property type="entry name" value="C2H2-TYPE DOMAIN-CONTAINING PROTEIN"/>
    <property type="match status" value="1"/>
</dbReference>
<keyword evidence="4" id="KW-0863">Zinc-finger</keyword>
<proteinExistence type="predicted"/>
<dbReference type="Pfam" id="PF07776">
    <property type="entry name" value="zf-AD"/>
    <property type="match status" value="1"/>
</dbReference>
<dbReference type="GO" id="GO:0003677">
    <property type="term" value="F:DNA binding"/>
    <property type="evidence" value="ECO:0007669"/>
    <property type="project" value="UniProtKB-KW"/>
</dbReference>
<evidence type="ECO:0000256" key="3">
    <source>
        <dbReference type="ARBA" id="ARBA00022737"/>
    </source>
</evidence>
<dbReference type="PANTHER" id="PTHR16515">
    <property type="entry name" value="PR DOMAIN ZINC FINGER PROTEIN"/>
    <property type="match status" value="1"/>
</dbReference>
<feature type="compositionally biased region" description="Basic and acidic residues" evidence="10">
    <location>
        <begin position="176"/>
        <end position="190"/>
    </location>
</feature>
<comment type="subcellular location">
    <subcellularLocation>
        <location evidence="1">Nucleus</location>
    </subcellularLocation>
</comment>
<dbReference type="EnsemblMetazoa" id="AAEL011858-RB">
    <property type="protein sequence ID" value="AAEL011858-PB"/>
    <property type="gene ID" value="AAEL011858"/>
</dbReference>
<dbReference type="GO" id="GO:0008270">
    <property type="term" value="F:zinc ion binding"/>
    <property type="evidence" value="ECO:0007669"/>
    <property type="project" value="UniProtKB-UniRule"/>
</dbReference>
<dbReference type="SMART" id="SM00355">
    <property type="entry name" value="ZnF_C2H2"/>
    <property type="match status" value="10"/>
</dbReference>
<evidence type="ECO:0000256" key="5">
    <source>
        <dbReference type="ARBA" id="ARBA00022833"/>
    </source>
</evidence>
<dbReference type="SUPFAM" id="SSF57667">
    <property type="entry name" value="beta-beta-alpha zinc fingers"/>
    <property type="match status" value="5"/>
</dbReference>
<evidence type="ECO:0000256" key="9">
    <source>
        <dbReference type="ARBA" id="ARBA00023242"/>
    </source>
</evidence>
<evidence type="ECO:0000256" key="4">
    <source>
        <dbReference type="ARBA" id="ARBA00022771"/>
    </source>
</evidence>
<protein>
    <submittedName>
        <fullName evidence="11">Uncharacterized protein</fullName>
    </submittedName>
</protein>
<evidence type="ECO:0000313" key="12">
    <source>
        <dbReference type="Proteomes" id="UP000008820"/>
    </source>
</evidence>
<dbReference type="InterPro" id="IPR036236">
    <property type="entry name" value="Znf_C2H2_sf"/>
</dbReference>
<keyword evidence="3" id="KW-0677">Repeat</keyword>
<evidence type="ECO:0000256" key="8">
    <source>
        <dbReference type="ARBA" id="ARBA00023163"/>
    </source>
</evidence>
<organism evidence="11 12">
    <name type="scientific">Aedes aegypti</name>
    <name type="common">Yellowfever mosquito</name>
    <name type="synonym">Culex aegypti</name>
    <dbReference type="NCBI Taxonomy" id="7159"/>
    <lineage>
        <taxon>Eukaryota</taxon>
        <taxon>Metazoa</taxon>
        <taxon>Ecdysozoa</taxon>
        <taxon>Arthropoda</taxon>
        <taxon>Hexapoda</taxon>
        <taxon>Insecta</taxon>
        <taxon>Pterygota</taxon>
        <taxon>Neoptera</taxon>
        <taxon>Endopterygota</taxon>
        <taxon>Diptera</taxon>
        <taxon>Nematocera</taxon>
        <taxon>Culicoidea</taxon>
        <taxon>Culicidae</taxon>
        <taxon>Culicinae</taxon>
        <taxon>Aedini</taxon>
        <taxon>Aedes</taxon>
        <taxon>Stegomyia</taxon>
    </lineage>
</organism>
<reference evidence="11 12" key="1">
    <citation type="submission" date="2017-06" db="EMBL/GenBank/DDBJ databases">
        <title>Aedes aegypti genome working group (AGWG) sequencing and assembly.</title>
        <authorList>
            <consortium name="Aedes aegypti Genome Working Group (AGWG)"/>
            <person name="Matthews B.J."/>
        </authorList>
    </citation>
    <scope>NUCLEOTIDE SEQUENCE [LARGE SCALE GENOMIC DNA]</scope>
    <source>
        <strain evidence="11 12">LVP_AGWG</strain>
    </source>
</reference>
<keyword evidence="12" id="KW-1185">Reference proteome</keyword>
<evidence type="ECO:0000256" key="1">
    <source>
        <dbReference type="ARBA" id="ARBA00004123"/>
    </source>
</evidence>
<dbReference type="AlphaFoldDB" id="A0A6I8TKP6"/>
<accession>A0A6I8TKP6</accession>
<sequence>MLDVIFEPSLVFRDAAERKNVFQSQFEVTAYLVVYKQMLLFQQYIMDENQFNDRCRLCLDSDSSSPVSSMDDEAFRTMLDAVCNFVFVTNDQLPSKVCWRCSTKIMEFHCFTQTIKSNQEKLLAMLPSPEVKLELPLKNEIFLEATYEVEMNSVVKLEQCSEEEKIDEPGTVLPSEDEKSSESESPDKVVEATNDDILIKQYFSLNCDSCSKPFDTYKQLSQHTKEAHKRKPTFQCCTKTFQTKHLMLRHINTHLRPFKCDICGKTFSYQQTLVSHRRMHLSSEDKPFKCVKCSRSFTKSNLLRTHMKTHDRVECPICQKSLANVQAMRNHTLLVHSDGPKYICDVCGKECKTQRQVETHRIIHTEPTRADGAQCGICHAWISRKEHLRRHITDIHESKETECDICHKTYPNLKAMRKHKGLVHVGLNFKCEVCGKRFKKALNLTEHRASAHTGEKLYSCEFCGMEMNSNGNLYAHKKNKHPLEWMEAKKKAGKVADGKA</sequence>
<keyword evidence="8" id="KW-0804">Transcription</keyword>
<evidence type="ECO:0000256" key="7">
    <source>
        <dbReference type="ARBA" id="ARBA00023125"/>
    </source>
</evidence>
<dbReference type="Pfam" id="PF00096">
    <property type="entry name" value="zf-C2H2"/>
    <property type="match status" value="3"/>
</dbReference>
<keyword evidence="7" id="KW-0238">DNA-binding</keyword>
<evidence type="ECO:0000256" key="10">
    <source>
        <dbReference type="SAM" id="MobiDB-lite"/>
    </source>
</evidence>